<dbReference type="PANTHER" id="PTHR23317">
    <property type="entry name" value="DEDICATOR OF CYTOKINESIS DOCK"/>
    <property type="match status" value="1"/>
</dbReference>
<name>A0A8J2S087_9CRUS</name>
<evidence type="ECO:0000259" key="7">
    <source>
        <dbReference type="PROSITE" id="PS50103"/>
    </source>
</evidence>
<keyword evidence="4" id="KW-0863">Zinc-finger</keyword>
<dbReference type="Pfam" id="PF14429">
    <property type="entry name" value="DOCK-C2"/>
    <property type="match status" value="1"/>
</dbReference>
<dbReference type="PANTHER" id="PTHR23317:SF76">
    <property type="entry name" value="LD20667P"/>
    <property type="match status" value="1"/>
</dbReference>
<dbReference type="InterPro" id="IPR043161">
    <property type="entry name" value="DOCK_C_lobe_A"/>
</dbReference>
<dbReference type="InterPro" id="IPR006941">
    <property type="entry name" value="RNase_CAF1"/>
</dbReference>
<evidence type="ECO:0008006" key="12">
    <source>
        <dbReference type="Google" id="ProtNLM"/>
    </source>
</evidence>
<dbReference type="Pfam" id="PF06920">
    <property type="entry name" value="DHR-2_Lobe_A"/>
    <property type="match status" value="1"/>
</dbReference>
<dbReference type="Pfam" id="PF11878">
    <property type="entry name" value="DOCK_C-D_N"/>
    <property type="match status" value="1"/>
</dbReference>
<feature type="domain" description="C2 DOCK-type" evidence="8">
    <location>
        <begin position="1012"/>
        <end position="1178"/>
    </location>
</feature>
<dbReference type="GO" id="GO:0007264">
    <property type="term" value="P:small GTPase-mediated signal transduction"/>
    <property type="evidence" value="ECO:0007669"/>
    <property type="project" value="InterPro"/>
</dbReference>
<feature type="domain" description="C3H1-type" evidence="7">
    <location>
        <begin position="240"/>
        <end position="268"/>
    </location>
</feature>
<keyword evidence="4" id="KW-0479">Metal-binding</keyword>
<dbReference type="InterPro" id="IPR000571">
    <property type="entry name" value="Znf_CCCH"/>
</dbReference>
<evidence type="ECO:0000259" key="9">
    <source>
        <dbReference type="PROSITE" id="PS51651"/>
    </source>
</evidence>
<dbReference type="InterPro" id="IPR035892">
    <property type="entry name" value="C2_domain_sf"/>
</dbReference>
<dbReference type="Pfam" id="PF20421">
    <property type="entry name" value="DHR-2_Lobe_C"/>
    <property type="match status" value="1"/>
</dbReference>
<accession>A0A8J2S087</accession>
<dbReference type="CDD" id="cd08696">
    <property type="entry name" value="C2_Dock-C"/>
    <property type="match status" value="1"/>
</dbReference>
<comment type="similarity">
    <text evidence="1">Belongs to the CAF1 family.</text>
</comment>
<feature type="compositionally biased region" description="Basic and acidic residues" evidence="6">
    <location>
        <begin position="828"/>
        <end position="840"/>
    </location>
</feature>
<keyword evidence="11" id="KW-1185">Reference proteome</keyword>
<dbReference type="GO" id="GO:0005085">
    <property type="term" value="F:guanyl-nucleotide exchange factor activity"/>
    <property type="evidence" value="ECO:0007669"/>
    <property type="project" value="UniProtKB-KW"/>
</dbReference>
<dbReference type="InterPro" id="IPR021816">
    <property type="entry name" value="DOCK_C/D_N"/>
</dbReference>
<dbReference type="SUPFAM" id="SSF48371">
    <property type="entry name" value="ARM repeat"/>
    <property type="match status" value="1"/>
</dbReference>
<keyword evidence="4" id="KW-0862">Zinc</keyword>
<feature type="zinc finger region" description="C3H1-type" evidence="4">
    <location>
        <begin position="240"/>
        <end position="268"/>
    </location>
</feature>
<reference evidence="10" key="1">
    <citation type="submission" date="2021-11" db="EMBL/GenBank/DDBJ databases">
        <authorList>
            <person name="Schell T."/>
        </authorList>
    </citation>
    <scope>NUCLEOTIDE SEQUENCE</scope>
    <source>
        <strain evidence="10">M5</strain>
    </source>
</reference>
<dbReference type="InterPro" id="IPR046773">
    <property type="entry name" value="DOCKER_Lobe_C"/>
</dbReference>
<dbReference type="InterPro" id="IPR037808">
    <property type="entry name" value="C2_Dock-C"/>
</dbReference>
<dbReference type="OrthoDB" id="47328at2759"/>
<dbReference type="Proteomes" id="UP000789390">
    <property type="component" value="Unassembled WGS sequence"/>
</dbReference>
<dbReference type="Gene3D" id="2.60.40.150">
    <property type="entry name" value="C2 domain"/>
    <property type="match status" value="1"/>
</dbReference>
<dbReference type="Gene3D" id="1.20.58.740">
    <property type="match status" value="1"/>
</dbReference>
<evidence type="ECO:0000256" key="6">
    <source>
        <dbReference type="SAM" id="MobiDB-lite"/>
    </source>
</evidence>
<dbReference type="Gene3D" id="3.30.420.10">
    <property type="entry name" value="Ribonuclease H-like superfamily/Ribonuclease H"/>
    <property type="match status" value="1"/>
</dbReference>
<evidence type="ECO:0000313" key="11">
    <source>
        <dbReference type="Proteomes" id="UP000789390"/>
    </source>
</evidence>
<dbReference type="PROSITE" id="PS50103">
    <property type="entry name" value="ZF_C3H1"/>
    <property type="match status" value="1"/>
</dbReference>
<keyword evidence="3" id="KW-0344">Guanine-nucleotide releasing factor</keyword>
<dbReference type="Pfam" id="PF04857">
    <property type="entry name" value="CAF1"/>
    <property type="match status" value="2"/>
</dbReference>
<keyword evidence="2" id="KW-0597">Phosphoprotein</keyword>
<comment type="caution">
    <text evidence="10">The sequence shown here is derived from an EMBL/GenBank/DDBJ whole genome shotgun (WGS) entry which is preliminary data.</text>
</comment>
<dbReference type="InterPro" id="IPR046770">
    <property type="entry name" value="DOCKER_Lobe_B"/>
</dbReference>
<evidence type="ECO:0000259" key="8">
    <source>
        <dbReference type="PROSITE" id="PS51650"/>
    </source>
</evidence>
<dbReference type="Pfam" id="PF20422">
    <property type="entry name" value="DHR-2_Lobe_B"/>
    <property type="match status" value="1"/>
</dbReference>
<dbReference type="GO" id="GO:0003676">
    <property type="term" value="F:nucleic acid binding"/>
    <property type="evidence" value="ECO:0007669"/>
    <property type="project" value="InterPro"/>
</dbReference>
<evidence type="ECO:0000313" key="10">
    <source>
        <dbReference type="EMBL" id="CAH0112365.1"/>
    </source>
</evidence>
<dbReference type="SUPFAM" id="SSF53098">
    <property type="entry name" value="Ribonuclease H-like"/>
    <property type="match status" value="1"/>
</dbReference>
<evidence type="ECO:0000256" key="1">
    <source>
        <dbReference type="ARBA" id="ARBA00008372"/>
    </source>
</evidence>
<organism evidence="10 11">
    <name type="scientific">Daphnia galeata</name>
    <dbReference type="NCBI Taxonomy" id="27404"/>
    <lineage>
        <taxon>Eukaryota</taxon>
        <taxon>Metazoa</taxon>
        <taxon>Ecdysozoa</taxon>
        <taxon>Arthropoda</taxon>
        <taxon>Crustacea</taxon>
        <taxon>Branchiopoda</taxon>
        <taxon>Diplostraca</taxon>
        <taxon>Cladocera</taxon>
        <taxon>Anomopoda</taxon>
        <taxon>Daphniidae</taxon>
        <taxon>Daphnia</taxon>
    </lineage>
</organism>
<dbReference type="InterPro" id="IPR027357">
    <property type="entry name" value="DOCKER_dom"/>
</dbReference>
<dbReference type="PROSITE" id="PS51651">
    <property type="entry name" value="DOCKER"/>
    <property type="match status" value="1"/>
</dbReference>
<evidence type="ECO:0000256" key="3">
    <source>
        <dbReference type="ARBA" id="ARBA00022658"/>
    </source>
</evidence>
<dbReference type="InterPro" id="IPR036397">
    <property type="entry name" value="RNaseH_sf"/>
</dbReference>
<comment type="similarity">
    <text evidence="5">Belongs to the DOCK family.</text>
</comment>
<feature type="region of interest" description="Disordered" evidence="6">
    <location>
        <begin position="1311"/>
        <end position="1330"/>
    </location>
</feature>
<dbReference type="EMBL" id="CAKKLH010000325">
    <property type="protein sequence ID" value="CAH0112365.1"/>
    <property type="molecule type" value="Genomic_DNA"/>
</dbReference>
<feature type="region of interest" description="Disordered" evidence="6">
    <location>
        <begin position="2479"/>
        <end position="2498"/>
    </location>
</feature>
<dbReference type="InterPro" id="IPR026791">
    <property type="entry name" value="DOCK"/>
</dbReference>
<protein>
    <recommendedName>
        <fullName evidence="12">Dedicator of cytokinesis protein 7</fullName>
    </recommendedName>
</protein>
<feature type="compositionally biased region" description="Basic and acidic residues" evidence="6">
    <location>
        <begin position="882"/>
        <end position="897"/>
    </location>
</feature>
<dbReference type="Gene3D" id="1.25.40.410">
    <property type="match status" value="1"/>
</dbReference>
<dbReference type="CDD" id="cd11695">
    <property type="entry name" value="DHR2_DOCK_C"/>
    <property type="match status" value="1"/>
</dbReference>
<feature type="region of interest" description="Disordered" evidence="6">
    <location>
        <begin position="828"/>
        <end position="903"/>
    </location>
</feature>
<dbReference type="FunFam" id="1.20.58.740:FF:000002">
    <property type="entry name" value="Dedicator of cytokinesis protein 7"/>
    <property type="match status" value="1"/>
</dbReference>
<dbReference type="InterPro" id="IPR016024">
    <property type="entry name" value="ARM-type_fold"/>
</dbReference>
<evidence type="ECO:0000256" key="2">
    <source>
        <dbReference type="ARBA" id="ARBA00022553"/>
    </source>
</evidence>
<evidence type="ECO:0000256" key="4">
    <source>
        <dbReference type="PROSITE-ProRule" id="PRU00723"/>
    </source>
</evidence>
<dbReference type="InterPro" id="IPR012337">
    <property type="entry name" value="RNaseH-like_sf"/>
</dbReference>
<sequence length="2498" mass="283625">MDKDFLELSGLGSRKLINSQAVDDRYKNICEVAKTRSIISLGISCFKLSEMKKDESSKNLNFSVQTFNLMALCSEDYLVEPSALQFLVTHGFDFHKQYSQGIPYYRGNDVDCKGKSKKATWDLRDLFAVVISAKIPLVLHNGLVDLVFLYQNLYADLPTKLSSFLADLEVMFPNGIFDTKFVAEFSVRTSASFLEYIFRSHQLKNMNLKNSSRAHVTCNHTLIESDFIDLWDCSPRLQNDEDLDICSNYINHGFCNKESNCKKSHDVFRAVLFEDQKKAKKRKRKDDNNVARIEIDDAVQVTARDTVLYPSKSSRIEERFKGHRAGHDAFMTGFCFASFIAQKASIRLNGVNTVCWKELVGQVADVRNRVCLSGKDFPLLIQKSAFSKCSKSHLEKYERLFPVDKASNPIGQRPFVQRLPRQHASEVRRAMSSASQMSDGYQTSRTVSYAGSIQSTQSFTWNEALEPLDYEDVMNEHATASDRDPLKLLLSFPLDDLQIYLLPRPWRTLQPITPPEPLETLNSHVRDCVRCYTSPWLVVQHRYQEYSSGSLARQSASRLNALASTPRQEFEIDDENDVNFNNENESTALIDPVSTKANSIRSSSSVSDTPRGSWATFDLRQTASDPPLPGLLDRLAPDVIDNVNKLRRNELQLDTLFALYPPQDDEDIIERRCQPDMPIEHLGHRILVKCTQLQLELEIEPIYASMALYDAKEKKKISENFYFDLNSDSIKHMLATHVPFQDVSTLSRSCTFSTTYPSTDLFLVVKLEKVLQGDINECTEPYIKDDKNREKVKANAVACCERLGRYRMPFAWTGIHLHSILHGAGNIDREKDKTNERESVPNEAGLPSGANSLDRKSSTSSFDQFRRKTGVDTGSGSWSRRGSLERRGTGGSHDKRSSWSSMGDEIGSSLDNFRPVTLTVSSFFKQEGERLRDDDLYKYLHELRRSNNALKRLKCIPGTLKLEVSPCPEENKCSLTPELAKLHPYPDDKIRPNKELIEFPPREVYTPFYTYRNLLYVYPKNLNFANRGSARNISVRIQFMCGEQETHAMPVIFGKSSCAEFSSDYFTAVTYHNKCPDFYDEVKIKLPANLKDCHHLLFTFYHVSCQRKVEQTAVETVVGYSWLPMLKDGSLQTGEFSLPVMLDPPPSNYLYINPEVMLPGTRWVDNHKGIFNIVIEAITSVHTLDRHLDRFLNICSALEENRIVPHIGEANMETSLKQSIGDLTNSKTEQMVKFLPLILEKLIGLIISPPLLNGQLLKCTSVAFDCLVSIVGTFTEILDHLNDLHGRNSLLATYVHFQACVPQENRVYGPTQHRSLSIPPQRKHNRRTSQPEVHLNADNMGLDTEINSCLKGAERISSVRGGVESPTTARPSQRKLLHEEIALLWAMSTNTSRDVVFSNAWFFFELMVKSMVEYLGSSQKLDSPRKQRFPERFLEDIGRLVSLVTVEILSRQRRDGGESKSALSLNIHLSFFLHDLLSVMDRGFVFSLVRCYIRTLAEDKALYPNEIPHITSLKLDFLRVICSHEHFVALNLPYSTPLCSSTASSPSPSPSVSSSNSQSSFVSTLVGVSSSARFAELTGEYRQQHFLIGLVLSELAAVFDLQSPALHARAANLVRNLLTSHDWDPRYSDASCKARVATLYLPLIGVLLDALPHLFDWNSETKGRPLVEGNNEEQDSSTVNPAVAQAIAGIPVDQMKSKVNAETTRHLLICSLWVMRHVEEAPLRNWWSELNPAKLHRLLELLFICVSGFEYRGKRGIRRCIQQRGGRTTEKVKSRLEDLILGQGSARSDLILRRRDRNPSPNSSLAVPDRQTLRWRKDAAVYRPANEAGEKPRVDVELDAYIEGNLSTQTSLTILDTLELIVQVVSQHDNLQMLLPVALRVLLHLLGCCQSTALLQNAFATQRALVYKFPGLLFDEETELCADLCLRLLRHCSNSISSIRSQASASLYLLMRQNFEIGNNFARVKMQVTMSLSSLVGTSAQFNEEALRRSLKTILVYAEQDTELQDTTFPEQVQDLVFNLHMILSDTVKMKEFQEDPEMLLDLMYRIAKGYQNSPDLRLTWLANMAQKHTERGNHAEAAMCLVHSAALVSEYLCMLEDQKYLPVGAMPFERLSANAVEESAVSDDVLCPDEEGFCTGKYFTENGLIGLLEQAASSFQLGGMFEAMNEVYRILTPIAEAHRDFKKLANIHGKLSDAFNRIEQQHGKRMFGTYFRVGFYGPKFGDLDGEEFIYKEPTLTKLPEISHRLENFYCERFGAAAVIMIKDSNPVDVTKLNIERAYIQITYVEPYFDVSELRHRLTVFERNFNIKRFMYATPFTPDGRAHGELHEQYKRKTVLTTANHFPYVKTRIQVVGRHQVVLTPIEVAIEDIQKKTTELALATIQEPPDPKILQMVLQGCIGTTVNQGPLEVASVFLSDLADPEKTSDKFQLKLRLCFKDFSKRCNDALRRNKNLIGPDQLDYQKELERNYRRFTERLAPLINIDPSSPNGHTSRNRRNRR</sequence>
<proteinExistence type="inferred from homology"/>
<feature type="domain" description="DOCKER" evidence="9">
    <location>
        <begin position="2049"/>
        <end position="2484"/>
    </location>
</feature>
<gene>
    <name evidence="10" type="ORF">DGAL_LOCUS16080</name>
</gene>
<dbReference type="GO" id="GO:0008270">
    <property type="term" value="F:zinc ion binding"/>
    <property type="evidence" value="ECO:0007669"/>
    <property type="project" value="UniProtKB-KW"/>
</dbReference>
<dbReference type="InterPro" id="IPR046769">
    <property type="entry name" value="DOCKER_Lobe_A"/>
</dbReference>
<evidence type="ECO:0000256" key="5">
    <source>
        <dbReference type="PROSITE-ProRule" id="PRU00983"/>
    </source>
</evidence>
<dbReference type="InterPro" id="IPR043162">
    <property type="entry name" value="DOCK_C_lobe_C"/>
</dbReference>
<dbReference type="FunFam" id="1.25.40.410:FF:000002">
    <property type="entry name" value="Dedicator of cytokinesis protein 7"/>
    <property type="match status" value="1"/>
</dbReference>
<dbReference type="InterPro" id="IPR027007">
    <property type="entry name" value="C2_DOCK-type_domain"/>
</dbReference>
<dbReference type="PROSITE" id="PS51650">
    <property type="entry name" value="C2_DOCK"/>
    <property type="match status" value="1"/>
</dbReference>